<evidence type="ECO:0000313" key="2">
    <source>
        <dbReference type="Proteomes" id="UP000245680"/>
    </source>
</evidence>
<evidence type="ECO:0000313" key="1">
    <source>
        <dbReference type="EMBL" id="PWR01282.1"/>
    </source>
</evidence>
<dbReference type="AlphaFoldDB" id="A0A2V2L7H2"/>
<sequence length="59" mass="6115">MDAGRGLVVPRKDIGGRIHCLETIAPDGAKRFLAGGAKKGHFAVVGASRDRSRSLAALS</sequence>
<reference evidence="1 2" key="1">
    <citation type="submission" date="2018-05" db="EMBL/GenBank/DDBJ databases">
        <title>Rhodobacteraceae gen. nov., sp. nov. isolated from sea water.</title>
        <authorList>
            <person name="Ren Y."/>
        </authorList>
    </citation>
    <scope>NUCLEOTIDE SEQUENCE [LARGE SCALE GENOMIC DNA]</scope>
    <source>
        <strain evidence="1 2">TG-679</strain>
    </source>
</reference>
<comment type="caution">
    <text evidence="1">The sequence shown here is derived from an EMBL/GenBank/DDBJ whole genome shotgun (WGS) entry which is preliminary data.</text>
</comment>
<keyword evidence="2" id="KW-1185">Reference proteome</keyword>
<dbReference type="Proteomes" id="UP000245680">
    <property type="component" value="Unassembled WGS sequence"/>
</dbReference>
<organism evidence="1 2">
    <name type="scientific">Meridianimarinicoccus roseus</name>
    <dbReference type="NCBI Taxonomy" id="2072018"/>
    <lineage>
        <taxon>Bacteria</taxon>
        <taxon>Pseudomonadati</taxon>
        <taxon>Pseudomonadota</taxon>
        <taxon>Alphaproteobacteria</taxon>
        <taxon>Rhodobacterales</taxon>
        <taxon>Paracoccaceae</taxon>
        <taxon>Meridianimarinicoccus</taxon>
    </lineage>
</organism>
<name>A0A2V2L7H2_9RHOB</name>
<proteinExistence type="predicted"/>
<accession>A0A2V2L7H2</accession>
<protein>
    <submittedName>
        <fullName evidence="1">Uncharacterized protein</fullName>
    </submittedName>
</protein>
<dbReference type="EMBL" id="QGKU01000054">
    <property type="protein sequence ID" value="PWR01282.1"/>
    <property type="molecule type" value="Genomic_DNA"/>
</dbReference>
<gene>
    <name evidence="1" type="ORF">DKT77_17770</name>
</gene>